<dbReference type="SUPFAM" id="SSF81606">
    <property type="entry name" value="PP2C-like"/>
    <property type="match status" value="1"/>
</dbReference>
<dbReference type="SMART" id="SM00332">
    <property type="entry name" value="PP2Cc"/>
    <property type="match status" value="1"/>
</dbReference>
<comment type="catalytic activity">
    <reaction evidence="10 11">
        <text>O-phospho-L-threonyl-[protein] + H2O = L-threonyl-[protein] + phosphate</text>
        <dbReference type="Rhea" id="RHEA:47004"/>
        <dbReference type="Rhea" id="RHEA-COMP:11060"/>
        <dbReference type="Rhea" id="RHEA-COMP:11605"/>
        <dbReference type="ChEBI" id="CHEBI:15377"/>
        <dbReference type="ChEBI" id="CHEBI:30013"/>
        <dbReference type="ChEBI" id="CHEBI:43474"/>
        <dbReference type="ChEBI" id="CHEBI:61977"/>
        <dbReference type="EC" id="3.1.3.16"/>
    </reaction>
</comment>
<evidence type="ECO:0000256" key="1">
    <source>
        <dbReference type="ARBA" id="ARBA00001936"/>
    </source>
</evidence>
<dbReference type="OrthoDB" id="60843at2759"/>
<proteinExistence type="inferred from homology"/>
<comment type="cofactor">
    <cofactor evidence="1 11">
        <name>Mn(2+)</name>
        <dbReference type="ChEBI" id="CHEBI:29035"/>
    </cofactor>
</comment>
<keyword evidence="14" id="KW-1185">Reference proteome</keyword>
<dbReference type="InterPro" id="IPR036457">
    <property type="entry name" value="PPM-type-like_dom_sf"/>
</dbReference>
<evidence type="ECO:0000259" key="12">
    <source>
        <dbReference type="PROSITE" id="PS51746"/>
    </source>
</evidence>
<reference evidence="13" key="1">
    <citation type="submission" date="2014-01" db="EMBL/GenBank/DDBJ databases">
        <authorList>
            <person name="Aslett M."/>
        </authorList>
    </citation>
    <scope>NUCLEOTIDE SEQUENCE</scope>
</reference>
<dbReference type="PANTHER" id="PTHR12320">
    <property type="entry name" value="PROTEIN PHOSPHATASE 2C"/>
    <property type="match status" value="1"/>
</dbReference>
<dbReference type="EC" id="3.1.3.16" evidence="11"/>
<evidence type="ECO:0000256" key="2">
    <source>
        <dbReference type="ARBA" id="ARBA00001946"/>
    </source>
</evidence>
<dbReference type="GO" id="GO:0005739">
    <property type="term" value="C:mitochondrion"/>
    <property type="evidence" value="ECO:0007669"/>
    <property type="project" value="TreeGrafter"/>
</dbReference>
<feature type="domain" description="PPM-type phosphatase" evidence="12">
    <location>
        <begin position="51"/>
        <end position="315"/>
    </location>
</feature>
<keyword evidence="8 11" id="KW-0464">Manganese</keyword>
<comment type="similarity">
    <text evidence="3 11">Belongs to the PP2C family.</text>
</comment>
<keyword evidence="4 11" id="KW-0479">Metal-binding</keyword>
<dbReference type="InterPro" id="IPR001932">
    <property type="entry name" value="PPM-type_phosphatase-like_dom"/>
</dbReference>
<evidence type="ECO:0000256" key="6">
    <source>
        <dbReference type="ARBA" id="ARBA00022842"/>
    </source>
</evidence>
<accession>A0A077ZFJ3</accession>
<keyword evidence="7 11" id="KW-0904">Protein phosphatase</keyword>
<evidence type="ECO:0000256" key="9">
    <source>
        <dbReference type="ARBA" id="ARBA00047761"/>
    </source>
</evidence>
<dbReference type="GO" id="GO:0046872">
    <property type="term" value="F:metal ion binding"/>
    <property type="evidence" value="ECO:0007669"/>
    <property type="project" value="UniProtKB-UniRule"/>
</dbReference>
<dbReference type="GO" id="GO:0004722">
    <property type="term" value="F:protein serine/threonine phosphatase activity"/>
    <property type="evidence" value="ECO:0007669"/>
    <property type="project" value="UniProtKB-EC"/>
</dbReference>
<dbReference type="Proteomes" id="UP000030665">
    <property type="component" value="Unassembled WGS sequence"/>
</dbReference>
<name>A0A077ZFJ3_TRITR</name>
<evidence type="ECO:0000256" key="3">
    <source>
        <dbReference type="ARBA" id="ARBA00006702"/>
    </source>
</evidence>
<keyword evidence="5 11" id="KW-0378">Hydrolase</keyword>
<dbReference type="InterPro" id="IPR039123">
    <property type="entry name" value="PPTC7"/>
</dbReference>
<dbReference type="AlphaFoldDB" id="A0A077ZFJ3"/>
<dbReference type="FunFam" id="3.60.40.10:FF:000009">
    <property type="entry name" value="Blast:Protein phosphatase PTC7 homolog"/>
    <property type="match status" value="1"/>
</dbReference>
<dbReference type="STRING" id="36087.A0A077ZFJ3"/>
<dbReference type="Gene3D" id="3.60.40.10">
    <property type="entry name" value="PPM-type phosphatase domain"/>
    <property type="match status" value="1"/>
</dbReference>
<keyword evidence="6 11" id="KW-0460">Magnesium</keyword>
<organism evidence="13 14">
    <name type="scientific">Trichuris trichiura</name>
    <name type="common">Whipworm</name>
    <name type="synonym">Trichocephalus trichiurus</name>
    <dbReference type="NCBI Taxonomy" id="36087"/>
    <lineage>
        <taxon>Eukaryota</taxon>
        <taxon>Metazoa</taxon>
        <taxon>Ecdysozoa</taxon>
        <taxon>Nematoda</taxon>
        <taxon>Enoplea</taxon>
        <taxon>Dorylaimia</taxon>
        <taxon>Trichinellida</taxon>
        <taxon>Trichuridae</taxon>
        <taxon>Trichuris</taxon>
    </lineage>
</organism>
<dbReference type="PROSITE" id="PS51746">
    <property type="entry name" value="PPM_2"/>
    <property type="match status" value="1"/>
</dbReference>
<evidence type="ECO:0000313" key="13">
    <source>
        <dbReference type="EMBL" id="CDW58604.1"/>
    </source>
</evidence>
<gene>
    <name evidence="13" type="ORF">TTRE_0000692701</name>
</gene>
<sequence length="326" mass="35692">MCLKRTTPTIGQITRSVLNPWTLSRLVYNQLLDYTGVRRVQRFVAACCGFPKNLTTSPTVRNSFGDDAYFIARHHTADVLGVADGVGGWRSYGIDPSRFARSLMSTCAQLVTKGQFIPQLPDELMAASYQALRNGYCSDQSSSRSQTAIFGSSTACIVVLDRSSSQLYAANLGDSGFLLLRNGRIVHRSKVQQHYFNAPFQLTLMPGRNAEKFIGDGPESADVRSFTVQSGDCIVLATDGLFDNMPLQLIEKEMARLDSFEPLAVQRVCSSIAYQARLLSSNTTYLSPFAKKAQLQGFNTVGGKPDDITVILAVVTAVEREATDSI</sequence>
<dbReference type="Pfam" id="PF13672">
    <property type="entry name" value="PP2C_2"/>
    <property type="match status" value="1"/>
</dbReference>
<reference evidence="13" key="2">
    <citation type="submission" date="2014-03" db="EMBL/GenBank/DDBJ databases">
        <title>The whipworm genome and dual-species transcriptomics of an intimate host-pathogen interaction.</title>
        <authorList>
            <person name="Foth B.J."/>
            <person name="Tsai I.J."/>
            <person name="Reid A.J."/>
            <person name="Bancroft A.J."/>
            <person name="Nichol S."/>
            <person name="Tracey A."/>
            <person name="Holroyd N."/>
            <person name="Cotton J.A."/>
            <person name="Stanley E.J."/>
            <person name="Zarowiecki M."/>
            <person name="Liu J.Z."/>
            <person name="Huckvale T."/>
            <person name="Cooper P.J."/>
            <person name="Grencis R.K."/>
            <person name="Berriman M."/>
        </authorList>
    </citation>
    <scope>NUCLEOTIDE SEQUENCE [LARGE SCALE GENOMIC DNA]</scope>
</reference>
<evidence type="ECO:0000256" key="11">
    <source>
        <dbReference type="RuleBase" id="RU366020"/>
    </source>
</evidence>
<dbReference type="PANTHER" id="PTHR12320:SF1">
    <property type="entry name" value="PROTEIN PHOSPHATASE PTC7 HOMOLOG"/>
    <property type="match status" value="1"/>
</dbReference>
<evidence type="ECO:0000256" key="7">
    <source>
        <dbReference type="ARBA" id="ARBA00022912"/>
    </source>
</evidence>
<evidence type="ECO:0000256" key="4">
    <source>
        <dbReference type="ARBA" id="ARBA00022723"/>
    </source>
</evidence>
<evidence type="ECO:0000313" key="14">
    <source>
        <dbReference type="Proteomes" id="UP000030665"/>
    </source>
</evidence>
<comment type="catalytic activity">
    <reaction evidence="9 11">
        <text>O-phospho-L-seryl-[protein] + H2O = L-seryl-[protein] + phosphate</text>
        <dbReference type="Rhea" id="RHEA:20629"/>
        <dbReference type="Rhea" id="RHEA-COMP:9863"/>
        <dbReference type="Rhea" id="RHEA-COMP:11604"/>
        <dbReference type="ChEBI" id="CHEBI:15377"/>
        <dbReference type="ChEBI" id="CHEBI:29999"/>
        <dbReference type="ChEBI" id="CHEBI:43474"/>
        <dbReference type="ChEBI" id="CHEBI:83421"/>
        <dbReference type="EC" id="3.1.3.16"/>
    </reaction>
</comment>
<evidence type="ECO:0000256" key="5">
    <source>
        <dbReference type="ARBA" id="ARBA00022801"/>
    </source>
</evidence>
<evidence type="ECO:0000256" key="8">
    <source>
        <dbReference type="ARBA" id="ARBA00023211"/>
    </source>
</evidence>
<evidence type="ECO:0000256" key="10">
    <source>
        <dbReference type="ARBA" id="ARBA00048336"/>
    </source>
</evidence>
<comment type="cofactor">
    <cofactor evidence="2 11">
        <name>Mg(2+)</name>
        <dbReference type="ChEBI" id="CHEBI:18420"/>
    </cofactor>
</comment>
<dbReference type="SMART" id="SM00331">
    <property type="entry name" value="PP2C_SIG"/>
    <property type="match status" value="1"/>
</dbReference>
<dbReference type="EMBL" id="HG806377">
    <property type="protein sequence ID" value="CDW58604.1"/>
    <property type="molecule type" value="Genomic_DNA"/>
</dbReference>
<protein>
    <recommendedName>
        <fullName evidence="11">Protein phosphatase</fullName>
        <ecNumber evidence="11">3.1.3.16</ecNumber>
    </recommendedName>
</protein>